<dbReference type="OrthoDB" id="3357519at2759"/>
<dbReference type="InterPro" id="IPR036047">
    <property type="entry name" value="F-box-like_dom_sf"/>
</dbReference>
<proteinExistence type="predicted"/>
<dbReference type="Proteomes" id="UP000305067">
    <property type="component" value="Unassembled WGS sequence"/>
</dbReference>
<sequence length="326" mass="35586">MFTVPPEVLSSILLYAIQEDDPLGLDLSWSSRSLLSSVCRHWRAVALETPAFWVEGFSLRDRDMLPAMLVRSKSSPFSVAIDVTADEWYNTSSKTLKSVMSPQRLRRLRITRSNETAGASRMRDCIGFIPSGAPCLETLFLSSPHTGIRIPSCVMSSSMPALRHIHISSCTVRWSGVPEVGSILTNLETLSLQKINPPIPWSSLLCTLTASPKLSEIKLIGALPAGPAPDSPTLHAMQLNHLTRMELQDGELPISWLLNHLDLPNLSHGSIDCTGIVHGTPSSASRSTRLAIILNSFGVGSQATSNIPCDTLTIAWRTDRGLNGRR</sequence>
<organism evidence="1 2">
    <name type="scientific">Pterulicium gracile</name>
    <dbReference type="NCBI Taxonomy" id="1884261"/>
    <lineage>
        <taxon>Eukaryota</taxon>
        <taxon>Fungi</taxon>
        <taxon>Dikarya</taxon>
        <taxon>Basidiomycota</taxon>
        <taxon>Agaricomycotina</taxon>
        <taxon>Agaricomycetes</taxon>
        <taxon>Agaricomycetidae</taxon>
        <taxon>Agaricales</taxon>
        <taxon>Pleurotineae</taxon>
        <taxon>Pterulaceae</taxon>
        <taxon>Pterulicium</taxon>
    </lineage>
</organism>
<accession>A0A5C3QXB6</accession>
<dbReference type="InterPro" id="IPR032675">
    <property type="entry name" value="LRR_dom_sf"/>
</dbReference>
<keyword evidence="2" id="KW-1185">Reference proteome</keyword>
<dbReference type="EMBL" id="ML178817">
    <property type="protein sequence ID" value="TFL05191.1"/>
    <property type="molecule type" value="Genomic_DNA"/>
</dbReference>
<protein>
    <submittedName>
        <fullName evidence="1">Uncharacterized protein</fullName>
    </submittedName>
</protein>
<dbReference type="SUPFAM" id="SSF81383">
    <property type="entry name" value="F-box domain"/>
    <property type="match status" value="1"/>
</dbReference>
<name>A0A5C3QXB6_9AGAR</name>
<evidence type="ECO:0000313" key="1">
    <source>
        <dbReference type="EMBL" id="TFL05191.1"/>
    </source>
</evidence>
<gene>
    <name evidence="1" type="ORF">BDV98DRAFT_287833</name>
</gene>
<reference evidence="1 2" key="1">
    <citation type="journal article" date="2019" name="Nat. Ecol. Evol.">
        <title>Megaphylogeny resolves global patterns of mushroom evolution.</title>
        <authorList>
            <person name="Varga T."/>
            <person name="Krizsan K."/>
            <person name="Foldi C."/>
            <person name="Dima B."/>
            <person name="Sanchez-Garcia M."/>
            <person name="Sanchez-Ramirez S."/>
            <person name="Szollosi G.J."/>
            <person name="Szarkandi J.G."/>
            <person name="Papp V."/>
            <person name="Albert L."/>
            <person name="Andreopoulos W."/>
            <person name="Angelini C."/>
            <person name="Antonin V."/>
            <person name="Barry K.W."/>
            <person name="Bougher N.L."/>
            <person name="Buchanan P."/>
            <person name="Buyck B."/>
            <person name="Bense V."/>
            <person name="Catcheside P."/>
            <person name="Chovatia M."/>
            <person name="Cooper J."/>
            <person name="Damon W."/>
            <person name="Desjardin D."/>
            <person name="Finy P."/>
            <person name="Geml J."/>
            <person name="Haridas S."/>
            <person name="Hughes K."/>
            <person name="Justo A."/>
            <person name="Karasinski D."/>
            <person name="Kautmanova I."/>
            <person name="Kiss B."/>
            <person name="Kocsube S."/>
            <person name="Kotiranta H."/>
            <person name="LaButti K.M."/>
            <person name="Lechner B.E."/>
            <person name="Liimatainen K."/>
            <person name="Lipzen A."/>
            <person name="Lukacs Z."/>
            <person name="Mihaltcheva S."/>
            <person name="Morgado L.N."/>
            <person name="Niskanen T."/>
            <person name="Noordeloos M.E."/>
            <person name="Ohm R.A."/>
            <person name="Ortiz-Santana B."/>
            <person name="Ovrebo C."/>
            <person name="Racz N."/>
            <person name="Riley R."/>
            <person name="Savchenko A."/>
            <person name="Shiryaev A."/>
            <person name="Soop K."/>
            <person name="Spirin V."/>
            <person name="Szebenyi C."/>
            <person name="Tomsovsky M."/>
            <person name="Tulloss R.E."/>
            <person name="Uehling J."/>
            <person name="Grigoriev I.V."/>
            <person name="Vagvolgyi C."/>
            <person name="Papp T."/>
            <person name="Martin F.M."/>
            <person name="Miettinen O."/>
            <person name="Hibbett D.S."/>
            <person name="Nagy L.G."/>
        </authorList>
    </citation>
    <scope>NUCLEOTIDE SEQUENCE [LARGE SCALE GENOMIC DNA]</scope>
    <source>
        <strain evidence="1 2">CBS 309.79</strain>
    </source>
</reference>
<dbReference type="AlphaFoldDB" id="A0A5C3QXB6"/>
<evidence type="ECO:0000313" key="2">
    <source>
        <dbReference type="Proteomes" id="UP000305067"/>
    </source>
</evidence>
<dbReference type="SUPFAM" id="SSF52047">
    <property type="entry name" value="RNI-like"/>
    <property type="match status" value="1"/>
</dbReference>
<dbReference type="Gene3D" id="3.80.10.10">
    <property type="entry name" value="Ribonuclease Inhibitor"/>
    <property type="match status" value="1"/>
</dbReference>